<dbReference type="Gene3D" id="3.30.240.20">
    <property type="entry name" value="bsu07140 like domains"/>
    <property type="match status" value="2"/>
</dbReference>
<dbReference type="InterPro" id="IPR023090">
    <property type="entry name" value="UPF0702_alpha/beta_dom_sf"/>
</dbReference>
<gene>
    <name evidence="9" type="ORF">F8153_11030</name>
</gene>
<keyword evidence="5 7" id="KW-1133">Transmembrane helix</keyword>
<evidence type="ECO:0000256" key="1">
    <source>
        <dbReference type="ARBA" id="ARBA00004651"/>
    </source>
</evidence>
<organism evidence="9 10">
    <name type="scientific">Alkaliphilus serpentinus</name>
    <dbReference type="NCBI Taxonomy" id="1482731"/>
    <lineage>
        <taxon>Bacteria</taxon>
        <taxon>Bacillati</taxon>
        <taxon>Bacillota</taxon>
        <taxon>Clostridia</taxon>
        <taxon>Peptostreptococcales</taxon>
        <taxon>Natronincolaceae</taxon>
        <taxon>Alkaliphilus</taxon>
    </lineage>
</organism>
<evidence type="ECO:0000256" key="3">
    <source>
        <dbReference type="ARBA" id="ARBA00022475"/>
    </source>
</evidence>
<dbReference type="PANTHER" id="PTHR34582">
    <property type="entry name" value="UPF0702 TRANSMEMBRANE PROTEIN YCAP"/>
    <property type="match status" value="1"/>
</dbReference>
<accession>A0A833HMP8</accession>
<feature type="transmembrane region" description="Helical" evidence="7">
    <location>
        <begin position="12"/>
        <end position="29"/>
    </location>
</feature>
<evidence type="ECO:0000259" key="8">
    <source>
        <dbReference type="Pfam" id="PF04239"/>
    </source>
</evidence>
<sequence length="244" mass="27819">MLDFKELYQAVHHPIIVYILLITLTRIIGKKLLGQLTFFDFVTGITLGTIGGAYVATEVKGYYVLVSAIIMAALVYLTGFLTMKNVTARKLIEGEPIIVVQNGKILEDNMSKVRYNQDDLMMQLREKDVFDYSQVEFAILEPHGKLSVQKKSQYKNITPTDLNIPTQDRGISFEVIRDGRLQEANLKQNNISFTWLYNQLVAKNVKSLEDVFLATMTKEGPLYIDFKKDELVNPQRSEDDDSLI</sequence>
<comment type="similarity">
    <text evidence="2">Belongs to the UPF0702 family.</text>
</comment>
<dbReference type="RefSeq" id="WP_151866406.1">
    <property type="nucleotide sequence ID" value="NZ_WBZB01000039.1"/>
</dbReference>
<feature type="transmembrane region" description="Helical" evidence="7">
    <location>
        <begin position="36"/>
        <end position="56"/>
    </location>
</feature>
<dbReference type="OrthoDB" id="9778331at2"/>
<evidence type="ECO:0000313" key="9">
    <source>
        <dbReference type="EMBL" id="KAB3528850.1"/>
    </source>
</evidence>
<dbReference type="Pfam" id="PF04239">
    <property type="entry name" value="DUF421"/>
    <property type="match status" value="1"/>
</dbReference>
<dbReference type="GO" id="GO:0005886">
    <property type="term" value="C:plasma membrane"/>
    <property type="evidence" value="ECO:0007669"/>
    <property type="project" value="UniProtKB-SubCell"/>
</dbReference>
<keyword evidence="10" id="KW-1185">Reference proteome</keyword>
<comment type="subcellular location">
    <subcellularLocation>
        <location evidence="1">Cell membrane</location>
        <topology evidence="1">Multi-pass membrane protein</topology>
    </subcellularLocation>
</comment>
<keyword evidence="4 7" id="KW-0812">Transmembrane</keyword>
<evidence type="ECO:0000256" key="4">
    <source>
        <dbReference type="ARBA" id="ARBA00022692"/>
    </source>
</evidence>
<evidence type="ECO:0000256" key="5">
    <source>
        <dbReference type="ARBA" id="ARBA00022989"/>
    </source>
</evidence>
<dbReference type="InterPro" id="IPR007353">
    <property type="entry name" value="DUF421"/>
</dbReference>
<evidence type="ECO:0000256" key="2">
    <source>
        <dbReference type="ARBA" id="ARBA00006448"/>
    </source>
</evidence>
<comment type="caution">
    <text evidence="9">The sequence shown here is derived from an EMBL/GenBank/DDBJ whole genome shotgun (WGS) entry which is preliminary data.</text>
</comment>
<feature type="domain" description="YetF C-terminal" evidence="8">
    <location>
        <begin position="84"/>
        <end position="216"/>
    </location>
</feature>
<protein>
    <submittedName>
        <fullName evidence="9">DUF421 domain-containing protein</fullName>
    </submittedName>
</protein>
<dbReference type="EMBL" id="WBZB01000039">
    <property type="protein sequence ID" value="KAB3528850.1"/>
    <property type="molecule type" value="Genomic_DNA"/>
</dbReference>
<keyword evidence="6 7" id="KW-0472">Membrane</keyword>
<reference evidence="9 10" key="1">
    <citation type="submission" date="2019-10" db="EMBL/GenBank/DDBJ databases">
        <title>Alkaliphilus serpentinus sp. nov. and Alkaliphilus pronyensis sp. nov., two novel anaerobic alkaliphilic species isolated from the serpentinized-hosted hydrothermal field of the Prony Bay (New Caledonia).</title>
        <authorList>
            <person name="Postec A."/>
        </authorList>
    </citation>
    <scope>NUCLEOTIDE SEQUENCE [LARGE SCALE GENOMIC DNA]</scope>
    <source>
        <strain evidence="9 10">LacT</strain>
    </source>
</reference>
<dbReference type="Proteomes" id="UP000465601">
    <property type="component" value="Unassembled WGS sequence"/>
</dbReference>
<dbReference type="PANTHER" id="PTHR34582:SF7">
    <property type="entry name" value="UPF0702 TRANSMEMBRANE PROTEIN YDFS"/>
    <property type="match status" value="1"/>
</dbReference>
<proteinExistence type="inferred from homology"/>
<dbReference type="AlphaFoldDB" id="A0A833HMP8"/>
<evidence type="ECO:0000256" key="7">
    <source>
        <dbReference type="SAM" id="Phobius"/>
    </source>
</evidence>
<keyword evidence="3" id="KW-1003">Cell membrane</keyword>
<evidence type="ECO:0000256" key="6">
    <source>
        <dbReference type="ARBA" id="ARBA00023136"/>
    </source>
</evidence>
<feature type="transmembrane region" description="Helical" evidence="7">
    <location>
        <begin position="62"/>
        <end position="81"/>
    </location>
</feature>
<name>A0A833HMP8_9FIRM</name>
<evidence type="ECO:0000313" key="10">
    <source>
        <dbReference type="Proteomes" id="UP000465601"/>
    </source>
</evidence>